<sequence>MKSEGMQAKEVADEAGQAGAGGGEATGPGSPMSLYPYFGAFRSAIEARMSGHQKRIVRRSTRYVIPGHVRGVGKWRPCTTKDWGFCRGEAYHETSVLARTKELFSTTTGGESAKSNAVAMALRLDMLAQRRGQLNATRVVVPDVGLDPYNWAHMHSRCLEPDSHPDAVAVTGRCPKTAATTTLPTT</sequence>
<name>A0A9P6GR51_9PLEO</name>
<reference evidence="2" key="1">
    <citation type="journal article" date="2020" name="Mol. Plant Microbe Interact.">
        <title>Genome Sequence of the Biocontrol Agent Coniothyrium minitans strain Conio (IMI 134523).</title>
        <authorList>
            <person name="Patel D."/>
            <person name="Shittu T.A."/>
            <person name="Baroncelli R."/>
            <person name="Muthumeenakshi S."/>
            <person name="Osborne T.H."/>
            <person name="Janganan T.K."/>
            <person name="Sreenivasaprasad S."/>
        </authorList>
    </citation>
    <scope>NUCLEOTIDE SEQUENCE</scope>
    <source>
        <strain evidence="2">Conio</strain>
    </source>
</reference>
<evidence type="ECO:0000313" key="2">
    <source>
        <dbReference type="EMBL" id="KAF9740342.1"/>
    </source>
</evidence>
<protein>
    <submittedName>
        <fullName evidence="2">Uncharacterized protein</fullName>
    </submittedName>
</protein>
<dbReference type="Proteomes" id="UP000756921">
    <property type="component" value="Unassembled WGS sequence"/>
</dbReference>
<evidence type="ECO:0000313" key="3">
    <source>
        <dbReference type="Proteomes" id="UP000756921"/>
    </source>
</evidence>
<accession>A0A9P6GR51</accession>
<evidence type="ECO:0000256" key="1">
    <source>
        <dbReference type="SAM" id="MobiDB-lite"/>
    </source>
</evidence>
<dbReference type="EMBL" id="WJXW01000002">
    <property type="protein sequence ID" value="KAF9740342.1"/>
    <property type="molecule type" value="Genomic_DNA"/>
</dbReference>
<proteinExistence type="predicted"/>
<feature type="region of interest" description="Disordered" evidence="1">
    <location>
        <begin position="1"/>
        <end position="27"/>
    </location>
</feature>
<dbReference type="AlphaFoldDB" id="A0A9P6GR51"/>
<organism evidence="2 3">
    <name type="scientific">Paraphaeosphaeria minitans</name>
    <dbReference type="NCBI Taxonomy" id="565426"/>
    <lineage>
        <taxon>Eukaryota</taxon>
        <taxon>Fungi</taxon>
        <taxon>Dikarya</taxon>
        <taxon>Ascomycota</taxon>
        <taxon>Pezizomycotina</taxon>
        <taxon>Dothideomycetes</taxon>
        <taxon>Pleosporomycetidae</taxon>
        <taxon>Pleosporales</taxon>
        <taxon>Massarineae</taxon>
        <taxon>Didymosphaeriaceae</taxon>
        <taxon>Paraphaeosphaeria</taxon>
    </lineage>
</organism>
<keyword evidence="3" id="KW-1185">Reference proteome</keyword>
<gene>
    <name evidence="2" type="ORF">PMIN01_02977</name>
</gene>
<comment type="caution">
    <text evidence="2">The sequence shown here is derived from an EMBL/GenBank/DDBJ whole genome shotgun (WGS) entry which is preliminary data.</text>
</comment>